<evidence type="ECO:0000256" key="2">
    <source>
        <dbReference type="ARBA" id="ARBA00008066"/>
    </source>
</evidence>
<dbReference type="Gene3D" id="1.20.1740.10">
    <property type="entry name" value="Amino acid/polyamine transporter I"/>
    <property type="match status" value="1"/>
</dbReference>
<evidence type="ECO:0000256" key="7">
    <source>
        <dbReference type="SAM" id="Phobius"/>
    </source>
</evidence>
<keyword evidence="3 7" id="KW-0812">Transmembrane</keyword>
<keyword evidence="5 7" id="KW-0472">Membrane</keyword>
<dbReference type="FunFam" id="1.20.1740.10:FF:000039">
    <property type="entry name" value="Neutral amino acid transporter (Eurofung)"/>
    <property type="match status" value="1"/>
</dbReference>
<feature type="transmembrane region" description="Helical" evidence="7">
    <location>
        <begin position="79"/>
        <end position="102"/>
    </location>
</feature>
<protein>
    <recommendedName>
        <fullName evidence="8">Amino acid transporter transmembrane domain-containing protein</fullName>
    </recommendedName>
</protein>
<dbReference type="VEuPathDB" id="FungiDB:PV10_03788"/>
<reference evidence="9 10" key="1">
    <citation type="submission" date="2017-03" db="EMBL/GenBank/DDBJ databases">
        <title>Genomes of endolithic fungi from Antarctica.</title>
        <authorList>
            <person name="Coleine C."/>
            <person name="Masonjones S."/>
            <person name="Stajich J.E."/>
        </authorList>
    </citation>
    <scope>NUCLEOTIDE SEQUENCE [LARGE SCALE GENOMIC DNA]</scope>
    <source>
        <strain evidence="9 10">CCFEE 6314</strain>
    </source>
</reference>
<evidence type="ECO:0000256" key="6">
    <source>
        <dbReference type="SAM" id="MobiDB-lite"/>
    </source>
</evidence>
<evidence type="ECO:0000256" key="1">
    <source>
        <dbReference type="ARBA" id="ARBA00004141"/>
    </source>
</evidence>
<proteinExistence type="inferred from homology"/>
<dbReference type="OrthoDB" id="40134at2759"/>
<dbReference type="GO" id="GO:0015179">
    <property type="term" value="F:L-amino acid transmembrane transporter activity"/>
    <property type="evidence" value="ECO:0007669"/>
    <property type="project" value="TreeGrafter"/>
</dbReference>
<comment type="similarity">
    <text evidence="2">Belongs to the amino acid/polyamine transporter 2 family.</text>
</comment>
<evidence type="ECO:0000256" key="5">
    <source>
        <dbReference type="ARBA" id="ARBA00023136"/>
    </source>
</evidence>
<dbReference type="InterPro" id="IPR013057">
    <property type="entry name" value="AA_transpt_TM"/>
</dbReference>
<feature type="transmembrane region" description="Helical" evidence="7">
    <location>
        <begin position="354"/>
        <end position="374"/>
    </location>
</feature>
<evidence type="ECO:0000256" key="4">
    <source>
        <dbReference type="ARBA" id="ARBA00022989"/>
    </source>
</evidence>
<dbReference type="PANTHER" id="PTHR22950">
    <property type="entry name" value="AMINO ACID TRANSPORTER"/>
    <property type="match status" value="1"/>
</dbReference>
<evidence type="ECO:0000313" key="9">
    <source>
        <dbReference type="EMBL" id="RVX75510.1"/>
    </source>
</evidence>
<dbReference type="EMBL" id="NAJM01000002">
    <property type="protein sequence ID" value="RVX75510.1"/>
    <property type="molecule type" value="Genomic_DNA"/>
</dbReference>
<feature type="transmembrane region" description="Helical" evidence="7">
    <location>
        <begin position="189"/>
        <end position="212"/>
    </location>
</feature>
<sequence length="471" mass="50864">MNKDNIVSMEKCQSPTHSKSERGDIEELTPEDLDSHEVFHDKENGVKFRSLGWPMASVIFLKLMFATGVLSIPGAMYELGAFGGAMSVIGWGALNTYTAFILGQFRNRHRHCHTVIDMAYQVGGGWLRELVSMLYLVGFVLVSGSGILGVSIAINALSDHAACTVWWSFLATIAVMILASIRTFQNIGWITWAGCISIFAAVLIVVIGVTVIDRPAAAPQEGDFDLGYHVIGHPTFIGGMMASATIFVSSSGTSSFMPVIAEMKNPRDYNKALFTCMAILNAAYLSFSLVVYRWCGKWVSNPSLGSAGPVAKKVAYGVGLVGLAVSGCLYLHVAAKYLFVRLLRNTKHLQANTLVHWGTWLGCTIGLAIIAFILASAIPIFNYLLALTGSICFAPLAIILPNILWISDHSSYRSGSLKQKAFYAFHCLLILIGSFLSIGGTYSTVQLIINAYAMGDIGSAFSCADNSNFTG</sequence>
<feature type="transmembrane region" description="Helical" evidence="7">
    <location>
        <begin position="314"/>
        <end position="333"/>
    </location>
</feature>
<dbReference type="GO" id="GO:0016020">
    <property type="term" value="C:membrane"/>
    <property type="evidence" value="ECO:0007669"/>
    <property type="project" value="UniProtKB-SubCell"/>
</dbReference>
<organism evidence="9 10">
    <name type="scientific">Exophiala mesophila</name>
    <name type="common">Black yeast-like fungus</name>
    <dbReference type="NCBI Taxonomy" id="212818"/>
    <lineage>
        <taxon>Eukaryota</taxon>
        <taxon>Fungi</taxon>
        <taxon>Dikarya</taxon>
        <taxon>Ascomycota</taxon>
        <taxon>Pezizomycotina</taxon>
        <taxon>Eurotiomycetes</taxon>
        <taxon>Chaetothyriomycetidae</taxon>
        <taxon>Chaetothyriales</taxon>
        <taxon>Herpotrichiellaceae</taxon>
        <taxon>Exophiala</taxon>
    </lineage>
</organism>
<comment type="caution">
    <text evidence="9">The sequence shown here is derived from an EMBL/GenBank/DDBJ whole genome shotgun (WGS) entry which is preliminary data.</text>
</comment>
<feature type="transmembrane region" description="Helical" evidence="7">
    <location>
        <begin position="236"/>
        <end position="260"/>
    </location>
</feature>
<dbReference type="AlphaFoldDB" id="A0A438NIG3"/>
<evidence type="ECO:0000313" key="10">
    <source>
        <dbReference type="Proteomes" id="UP000288859"/>
    </source>
</evidence>
<evidence type="ECO:0000259" key="8">
    <source>
        <dbReference type="Pfam" id="PF01490"/>
    </source>
</evidence>
<keyword evidence="4 7" id="KW-1133">Transmembrane helix</keyword>
<evidence type="ECO:0000256" key="3">
    <source>
        <dbReference type="ARBA" id="ARBA00022692"/>
    </source>
</evidence>
<dbReference type="Pfam" id="PF01490">
    <property type="entry name" value="Aa_trans"/>
    <property type="match status" value="1"/>
</dbReference>
<feature type="region of interest" description="Disordered" evidence="6">
    <location>
        <begin position="1"/>
        <end position="25"/>
    </location>
</feature>
<feature type="transmembrane region" description="Helical" evidence="7">
    <location>
        <begin position="380"/>
        <end position="400"/>
    </location>
</feature>
<comment type="subcellular location">
    <subcellularLocation>
        <location evidence="1">Membrane</location>
        <topology evidence="1">Multi-pass membrane protein</topology>
    </subcellularLocation>
</comment>
<name>A0A438NIG3_EXOME</name>
<dbReference type="Proteomes" id="UP000288859">
    <property type="component" value="Unassembled WGS sequence"/>
</dbReference>
<dbReference type="PANTHER" id="PTHR22950:SF697">
    <property type="entry name" value="AMINO ACID TRANSPORTER (EUROFUNG)"/>
    <property type="match status" value="1"/>
</dbReference>
<accession>A0A438NIG3</accession>
<feature type="transmembrane region" description="Helical" evidence="7">
    <location>
        <begin position="421"/>
        <end position="442"/>
    </location>
</feature>
<gene>
    <name evidence="9" type="ORF">B0A52_00863</name>
</gene>
<feature type="transmembrane region" description="Helical" evidence="7">
    <location>
        <begin position="51"/>
        <end position="73"/>
    </location>
</feature>
<feature type="transmembrane region" description="Helical" evidence="7">
    <location>
        <begin position="164"/>
        <end position="182"/>
    </location>
</feature>
<feature type="transmembrane region" description="Helical" evidence="7">
    <location>
        <begin position="272"/>
        <end position="294"/>
    </location>
</feature>
<feature type="domain" description="Amino acid transporter transmembrane" evidence="8">
    <location>
        <begin position="51"/>
        <end position="445"/>
    </location>
</feature>
<feature type="transmembrane region" description="Helical" evidence="7">
    <location>
        <begin position="134"/>
        <end position="158"/>
    </location>
</feature>